<protein>
    <submittedName>
        <fullName evidence="2">Uncharacterized protein</fullName>
    </submittedName>
</protein>
<accession>A0A0J9UUB0</accession>
<dbReference type="EMBL" id="KQ234532">
    <property type="protein sequence ID" value="KMZ77018.1"/>
    <property type="molecule type" value="Genomic_DNA"/>
</dbReference>
<sequence>MSNNIIDLAEWKQKHPLLSNVWSTYNEFDKSVEGDENENKYEAVCDLIMNQLDKNEDKKKNFCLKLVRNLGFYAPHSEFFNPKDVRCMILQYWIYNSVKNQQIPEYIITGCFNDYKSQMSGSGNKPKCDYYPYEGNYKEPINIIILDIFQNNMEIVKDIVATVSDNINIGLQNYICECVKIYKDMDKKYCRNKGEDEKSDLTCSMLDRVKYIYKWYLFDHPHNNYKIPSLDDVEKEYRNKCLLHKLKLPLSAPIVNDGDASPTLAQDRDGKSAEFSSPKTFMDEKPEEIGYDLV</sequence>
<dbReference type="AlphaFoldDB" id="A0A0J9UUB0"/>
<proteinExistence type="predicted"/>
<gene>
    <name evidence="2" type="ORF">PVIIG_05215</name>
</gene>
<name>A0A0J9UUB0_PLAVI</name>
<dbReference type="Proteomes" id="UP000053562">
    <property type="component" value="Unassembled WGS sequence"/>
</dbReference>
<evidence type="ECO:0000313" key="3">
    <source>
        <dbReference type="Proteomes" id="UP000053562"/>
    </source>
</evidence>
<feature type="region of interest" description="Disordered" evidence="1">
    <location>
        <begin position="259"/>
        <end position="294"/>
    </location>
</feature>
<organism evidence="2 3">
    <name type="scientific">Plasmodium vivax India VII</name>
    <dbReference type="NCBI Taxonomy" id="1077284"/>
    <lineage>
        <taxon>Eukaryota</taxon>
        <taxon>Sar</taxon>
        <taxon>Alveolata</taxon>
        <taxon>Apicomplexa</taxon>
        <taxon>Aconoidasida</taxon>
        <taxon>Haemosporida</taxon>
        <taxon>Plasmodiidae</taxon>
        <taxon>Plasmodium</taxon>
        <taxon>Plasmodium (Plasmodium)</taxon>
    </lineage>
</organism>
<evidence type="ECO:0000256" key="1">
    <source>
        <dbReference type="SAM" id="MobiDB-lite"/>
    </source>
</evidence>
<reference evidence="2 3" key="1">
    <citation type="submission" date="2011-08" db="EMBL/GenBank/DDBJ databases">
        <title>The Genome Sequence of Plasmodium vivax India VII.</title>
        <authorList>
            <consortium name="The Broad Institute Genome Sequencing Platform"/>
            <consortium name="The Broad Institute Genome Sequencing Center for Infectious Disease"/>
            <person name="Neafsey D."/>
            <person name="Carlton J."/>
            <person name="Barnwell J."/>
            <person name="Collins W."/>
            <person name="Escalante A."/>
            <person name="Mullikin J."/>
            <person name="Saul A."/>
            <person name="Guigo R."/>
            <person name="Camara F."/>
            <person name="Young S.K."/>
            <person name="Zeng Q."/>
            <person name="Gargeya S."/>
            <person name="Fitzgerald M."/>
            <person name="Haas B."/>
            <person name="Abouelleil A."/>
            <person name="Alvarado L."/>
            <person name="Arachchi H.M."/>
            <person name="Berlin A."/>
            <person name="Brown A."/>
            <person name="Chapman S.B."/>
            <person name="Chen Z."/>
            <person name="Dunbar C."/>
            <person name="Freedman E."/>
            <person name="Gearin G."/>
            <person name="Gellesch M."/>
            <person name="Goldberg J."/>
            <person name="Griggs A."/>
            <person name="Gujja S."/>
            <person name="Heiman D."/>
            <person name="Howarth C."/>
            <person name="Larson L."/>
            <person name="Lui A."/>
            <person name="MacDonald P.J.P."/>
            <person name="Montmayeur A."/>
            <person name="Murphy C."/>
            <person name="Neiman D."/>
            <person name="Pearson M."/>
            <person name="Priest M."/>
            <person name="Roberts A."/>
            <person name="Saif S."/>
            <person name="Shea T."/>
            <person name="Shenoy N."/>
            <person name="Sisk P."/>
            <person name="Stolte C."/>
            <person name="Sykes S."/>
            <person name="Wortman J."/>
            <person name="Nusbaum C."/>
            <person name="Birren B."/>
        </authorList>
    </citation>
    <scope>NUCLEOTIDE SEQUENCE [LARGE SCALE GENOMIC DNA]</scope>
    <source>
        <strain evidence="2 3">India VII</strain>
    </source>
</reference>
<dbReference type="OrthoDB" id="389114at2759"/>
<evidence type="ECO:0000313" key="2">
    <source>
        <dbReference type="EMBL" id="KMZ77018.1"/>
    </source>
</evidence>